<proteinExistence type="predicted"/>
<gene>
    <name evidence="2" type="ORF">ACFFI0_12550</name>
</gene>
<evidence type="ECO:0000313" key="2">
    <source>
        <dbReference type="EMBL" id="MFC0319146.1"/>
    </source>
</evidence>
<evidence type="ECO:0000256" key="1">
    <source>
        <dbReference type="SAM" id="SignalP"/>
    </source>
</evidence>
<dbReference type="RefSeq" id="WP_130857808.1">
    <property type="nucleotide sequence ID" value="NZ_JBHLWO010000002.1"/>
</dbReference>
<dbReference type="InterPro" id="IPR011042">
    <property type="entry name" value="6-blade_b-propeller_TolB-like"/>
</dbReference>
<dbReference type="Gene3D" id="2.120.10.30">
    <property type="entry name" value="TolB, C-terminal domain"/>
    <property type="match status" value="1"/>
</dbReference>
<accession>A0ABV6HJU7</accession>
<organism evidence="2 3">
    <name type="scientific">Olivibacter oleidegradans</name>
    <dbReference type="NCBI Taxonomy" id="760123"/>
    <lineage>
        <taxon>Bacteria</taxon>
        <taxon>Pseudomonadati</taxon>
        <taxon>Bacteroidota</taxon>
        <taxon>Sphingobacteriia</taxon>
        <taxon>Sphingobacteriales</taxon>
        <taxon>Sphingobacteriaceae</taxon>
        <taxon>Olivibacter</taxon>
    </lineage>
</organism>
<feature type="chain" id="PRO_5046594482" evidence="1">
    <location>
        <begin position="21"/>
        <end position="274"/>
    </location>
</feature>
<name>A0ABV6HJU7_9SPHI</name>
<protein>
    <submittedName>
        <fullName evidence="2">SMP-30/gluconolactonase/LRE family protein</fullName>
    </submittedName>
</protein>
<feature type="signal peptide" evidence="1">
    <location>
        <begin position="1"/>
        <end position="20"/>
    </location>
</feature>
<evidence type="ECO:0000313" key="3">
    <source>
        <dbReference type="Proteomes" id="UP001589774"/>
    </source>
</evidence>
<dbReference type="Proteomes" id="UP001589774">
    <property type="component" value="Unassembled WGS sequence"/>
</dbReference>
<keyword evidence="1" id="KW-0732">Signal</keyword>
<comment type="caution">
    <text evidence="2">The sequence shown here is derived from an EMBL/GenBank/DDBJ whole genome shotgun (WGS) entry which is preliminary data.</text>
</comment>
<keyword evidence="3" id="KW-1185">Reference proteome</keyword>
<dbReference type="SUPFAM" id="SSF63829">
    <property type="entry name" value="Calcium-dependent phosphotriesterase"/>
    <property type="match status" value="1"/>
</dbReference>
<reference evidence="2 3" key="1">
    <citation type="submission" date="2024-09" db="EMBL/GenBank/DDBJ databases">
        <authorList>
            <person name="Sun Q."/>
            <person name="Mori K."/>
        </authorList>
    </citation>
    <scope>NUCLEOTIDE SEQUENCE [LARGE SCALE GENOMIC DNA]</scope>
    <source>
        <strain evidence="2 3">CCM 7765</strain>
    </source>
</reference>
<dbReference type="EMBL" id="JBHLWO010000002">
    <property type="protein sequence ID" value="MFC0319146.1"/>
    <property type="molecule type" value="Genomic_DNA"/>
</dbReference>
<sequence length="274" mass="30391">MIKTLFSFVYFLSVSSYLLAQPALKKLWQTDHLDVPESVLIAEESNTLYASLIGPGNHTATDGNGSIAKLDRNGKIINAQWITGLNSPKGLGEFKDKLYVADLKELVIIDIPDNKVLKKIEIPQVGMLNDITIDPHGIVYVSDSKGGKIYCYKNGKVEVFLDGLVNPNGLFAADNGLYFLDSGSLFYLNKNKQADKIAEGMEKSTDGLQKDGDNFLVSAWIGVLYYVTKDGKVTTLLDTKAEKMNTADFAFDRASRQLYLPTFFKNHIIAYQVQ</sequence>